<protein>
    <submittedName>
        <fullName evidence="2">Cytochrome C</fullName>
    </submittedName>
    <submittedName>
        <fullName evidence="3">Heme-binding domain-containing protein</fullName>
    </submittedName>
</protein>
<dbReference type="EMBL" id="LPUR01000021">
    <property type="protein sequence ID" value="KXH78512.1"/>
    <property type="molecule type" value="Genomic_DNA"/>
</dbReference>
<dbReference type="OrthoDB" id="196738at2"/>
<dbReference type="Proteomes" id="UP001634154">
    <property type="component" value="Unassembled WGS sequence"/>
</dbReference>
<reference evidence="2" key="2">
    <citation type="submission" date="2015-12" db="EMBL/GenBank/DDBJ databases">
        <authorList>
            <person name="Shamseldin A."/>
            <person name="Moawad H."/>
            <person name="Abd El-Rahim W.M."/>
            <person name="Sadowsky M.J."/>
        </authorList>
    </citation>
    <scope>NUCLEOTIDE SEQUENCE</scope>
    <source>
        <strain evidence="2">KJ1R5</strain>
    </source>
</reference>
<sequence>MKTVKKVVFWVLVAFALIQFIPVDKVNKPVDKAVNFIDVKKTPEKIGSLIKGACYDCHSNETIYPEYAYFAPISWSIKSHINEGREHLNFSVWGTYNKELKENMLNKSIQTIQSKTMPMPGYIVYHKEANLSEAERTLLVHYFEEMLKSKTY</sequence>
<dbReference type="Proteomes" id="UP000070513">
    <property type="component" value="Unassembled WGS sequence"/>
</dbReference>
<accession>A0A135W1C0</accession>
<proteinExistence type="predicted"/>
<keyword evidence="5" id="KW-1185">Reference proteome</keyword>
<evidence type="ECO:0000259" key="1">
    <source>
        <dbReference type="SMART" id="SM01235"/>
    </source>
</evidence>
<dbReference type="RefSeq" id="WP_062654102.1">
    <property type="nucleotide sequence ID" value="NZ_JBJXVJ010000003.1"/>
</dbReference>
<dbReference type="InterPro" id="IPR025992">
    <property type="entry name" value="Haem-bd"/>
</dbReference>
<reference evidence="4" key="1">
    <citation type="submission" date="2015-12" db="EMBL/GenBank/DDBJ databases">
        <title>Genome sequence of a biocontrol rhizobacterium Chryseobacterium kwangjuense strain KJ1R5 isolated from pepper (Capsicum annuum L.).</title>
        <authorList>
            <person name="Jeong J.-J."/>
            <person name="Park H."/>
            <person name="Mannaa M."/>
            <person name="Sang M.K."/>
            <person name="Choi I.-G."/>
            <person name="Kim K.D."/>
        </authorList>
    </citation>
    <scope>NUCLEOTIDE SEQUENCE [LARGE SCALE GENOMIC DNA]</scope>
    <source>
        <strain evidence="4">KJ1R5</strain>
    </source>
</reference>
<evidence type="ECO:0000313" key="4">
    <source>
        <dbReference type="Proteomes" id="UP000070513"/>
    </source>
</evidence>
<dbReference type="AlphaFoldDB" id="A0A135W1C0"/>
<dbReference type="EMBL" id="JBJXVJ010000003">
    <property type="protein sequence ID" value="MFN1218614.1"/>
    <property type="molecule type" value="Genomic_DNA"/>
</dbReference>
<reference evidence="3 5" key="4">
    <citation type="submission" date="2024-12" db="EMBL/GenBank/DDBJ databases">
        <title>Draft genome sequence of Chryseobacterium kwangjuense AG447.</title>
        <authorList>
            <person name="Cheptsov V.S."/>
            <person name="Belov A."/>
            <person name="Zavarzina A.G."/>
        </authorList>
    </citation>
    <scope>NUCLEOTIDE SEQUENCE [LARGE SCALE GENOMIC DNA]</scope>
    <source>
        <strain evidence="3 5">AG447</strain>
    </source>
</reference>
<organism evidence="2 4">
    <name type="scientific">Chryseobacterium kwangjuense</name>
    <dbReference type="NCBI Taxonomy" id="267125"/>
    <lineage>
        <taxon>Bacteria</taxon>
        <taxon>Pseudomonadati</taxon>
        <taxon>Bacteroidota</taxon>
        <taxon>Flavobacteriia</taxon>
        <taxon>Flavobacteriales</taxon>
        <taxon>Weeksellaceae</taxon>
        <taxon>Chryseobacterium group</taxon>
        <taxon>Chryseobacterium</taxon>
    </lineage>
</organism>
<evidence type="ECO:0000313" key="5">
    <source>
        <dbReference type="Proteomes" id="UP001634154"/>
    </source>
</evidence>
<comment type="caution">
    <text evidence="2">The sequence shown here is derived from an EMBL/GenBank/DDBJ whole genome shotgun (WGS) entry which is preliminary data.</text>
</comment>
<evidence type="ECO:0000313" key="3">
    <source>
        <dbReference type="EMBL" id="MFN1218614.1"/>
    </source>
</evidence>
<dbReference type="SMART" id="SM01235">
    <property type="entry name" value="Haem_bd"/>
    <property type="match status" value="1"/>
</dbReference>
<evidence type="ECO:0000313" key="2">
    <source>
        <dbReference type="EMBL" id="KXH78512.1"/>
    </source>
</evidence>
<reference evidence="2 4" key="3">
    <citation type="journal article" date="2016" name="Genome Announc.">
        <title>Draft Genome Sequence of a Biocontrol Rhizobacterium, Chryseobacterium kwangjuense Strain KJ1R5, Isolated from Pepper (Capsicum annuum).</title>
        <authorList>
            <person name="Jeong J.J."/>
            <person name="Park H."/>
            <person name="Park B.H."/>
            <person name="Mannaa M."/>
            <person name="Sang M.K."/>
            <person name="Choi I.G."/>
            <person name="Kim K.D."/>
        </authorList>
    </citation>
    <scope>NUCLEOTIDE SEQUENCE [LARGE SCALE GENOMIC DNA]</scope>
    <source>
        <strain evidence="2 4">KJ1R5</strain>
    </source>
</reference>
<feature type="domain" description="Haem-binding" evidence="1">
    <location>
        <begin position="12"/>
        <end position="147"/>
    </location>
</feature>
<gene>
    <name evidence="3" type="ORF">ACKW6Q_16740</name>
    <name evidence="2" type="ORF">AU378_22155</name>
</gene>
<dbReference type="Pfam" id="PF14376">
    <property type="entry name" value="Haem_bd"/>
    <property type="match status" value="1"/>
</dbReference>
<name>A0A135W1C0_9FLAO</name>